<dbReference type="PROSITE" id="PS01162">
    <property type="entry name" value="QOR_ZETA_CRYSTAL"/>
    <property type="match status" value="1"/>
</dbReference>
<evidence type="ECO:0000313" key="2">
    <source>
        <dbReference type="EMBL" id="HAN27793.1"/>
    </source>
</evidence>
<dbReference type="AlphaFoldDB" id="A0A3C1KMU9"/>
<evidence type="ECO:0000313" key="3">
    <source>
        <dbReference type="Proteomes" id="UP000259273"/>
    </source>
</evidence>
<dbReference type="GO" id="GO:0008270">
    <property type="term" value="F:zinc ion binding"/>
    <property type="evidence" value="ECO:0007669"/>
    <property type="project" value="InterPro"/>
</dbReference>
<dbReference type="SUPFAM" id="SSF50129">
    <property type="entry name" value="GroES-like"/>
    <property type="match status" value="1"/>
</dbReference>
<accession>A0A3C1KMU9</accession>
<protein>
    <submittedName>
        <fullName evidence="2">Alcohol dehydrogenase</fullName>
    </submittedName>
</protein>
<dbReference type="EMBL" id="DMND01000120">
    <property type="protein sequence ID" value="HAN27793.1"/>
    <property type="molecule type" value="Genomic_DNA"/>
</dbReference>
<dbReference type="SMART" id="SM00829">
    <property type="entry name" value="PKS_ER"/>
    <property type="match status" value="1"/>
</dbReference>
<dbReference type="CDD" id="cd08267">
    <property type="entry name" value="MDR1"/>
    <property type="match status" value="1"/>
</dbReference>
<dbReference type="PANTHER" id="PTHR11695">
    <property type="entry name" value="ALCOHOL DEHYDROGENASE RELATED"/>
    <property type="match status" value="1"/>
</dbReference>
<dbReference type="InterPro" id="IPR050700">
    <property type="entry name" value="YIM1/Zinc_Alcohol_DH_Fams"/>
</dbReference>
<dbReference type="InterPro" id="IPR013154">
    <property type="entry name" value="ADH-like_N"/>
</dbReference>
<dbReference type="Gene3D" id="3.90.180.10">
    <property type="entry name" value="Medium-chain alcohol dehydrogenases, catalytic domain"/>
    <property type="match status" value="1"/>
</dbReference>
<dbReference type="InterPro" id="IPR002364">
    <property type="entry name" value="Quin_OxRdtase/zeta-crystal_CS"/>
</dbReference>
<sequence length="321" mass="34378">MQRCYGDVDVVTLETLPVPELTPSQVLVRVHAASVNPLDKHFLHGTPYLLRLANGLNAPKSPRMGADFAGTVEAVGTDVTLYAPGDEVYGVANGAFAEYVVRNETGGIALKPANLSFEQAAAMPVAAITALQALRDKANVQPGQHVLINGASGGVGSYAVQLAKAMGATVTAVCSGRNAELVRALGADHVIDYTQEDYTEGNARYHAIVDMVGNRSISAMLDVTEPDGVLVAVGNMKMNNWWGPLARPLHALVRSPFVSQRLEPLMAMTTAEDLTVLAGYAERGELEPFIDRRFTLTEVPDAIRYLERGRTRGKIVVNVAQ</sequence>
<proteinExistence type="predicted"/>
<dbReference type="PANTHER" id="PTHR11695:SF648">
    <property type="entry name" value="ZINC-BINDING OXIDOREDUCTASE"/>
    <property type="match status" value="1"/>
</dbReference>
<dbReference type="InterPro" id="IPR011032">
    <property type="entry name" value="GroES-like_sf"/>
</dbReference>
<dbReference type="Gene3D" id="3.40.50.720">
    <property type="entry name" value="NAD(P)-binding Rossmann-like Domain"/>
    <property type="match status" value="1"/>
</dbReference>
<name>A0A3C1KMU9_9GAMM</name>
<dbReference type="Proteomes" id="UP000259273">
    <property type="component" value="Unassembled WGS sequence"/>
</dbReference>
<dbReference type="SUPFAM" id="SSF51735">
    <property type="entry name" value="NAD(P)-binding Rossmann-fold domains"/>
    <property type="match status" value="1"/>
</dbReference>
<gene>
    <name evidence="2" type="ORF">DCP75_08765</name>
</gene>
<dbReference type="Pfam" id="PF08240">
    <property type="entry name" value="ADH_N"/>
    <property type="match status" value="1"/>
</dbReference>
<dbReference type="InterPro" id="IPR036291">
    <property type="entry name" value="NAD(P)-bd_dom_sf"/>
</dbReference>
<dbReference type="Pfam" id="PF13602">
    <property type="entry name" value="ADH_zinc_N_2"/>
    <property type="match status" value="1"/>
</dbReference>
<dbReference type="InterPro" id="IPR020843">
    <property type="entry name" value="ER"/>
</dbReference>
<feature type="domain" description="Enoyl reductase (ER)" evidence="1">
    <location>
        <begin position="6"/>
        <end position="317"/>
    </location>
</feature>
<comment type="caution">
    <text evidence="2">The sequence shown here is derived from an EMBL/GenBank/DDBJ whole genome shotgun (WGS) entry which is preliminary data.</text>
</comment>
<dbReference type="STRING" id="1121937.GCA_000423125_00796"/>
<evidence type="ECO:0000259" key="1">
    <source>
        <dbReference type="SMART" id="SM00829"/>
    </source>
</evidence>
<organism evidence="2 3">
    <name type="scientific">Haliea salexigens</name>
    <dbReference type="NCBI Taxonomy" id="287487"/>
    <lineage>
        <taxon>Bacteria</taxon>
        <taxon>Pseudomonadati</taxon>
        <taxon>Pseudomonadota</taxon>
        <taxon>Gammaproteobacteria</taxon>
        <taxon>Cellvibrionales</taxon>
        <taxon>Halieaceae</taxon>
        <taxon>Haliea</taxon>
    </lineage>
</organism>
<reference evidence="2 3" key="1">
    <citation type="journal article" date="2018" name="Nat. Biotechnol.">
        <title>A standardized bacterial taxonomy based on genome phylogeny substantially revises the tree of life.</title>
        <authorList>
            <person name="Parks D.H."/>
            <person name="Chuvochina M."/>
            <person name="Waite D.W."/>
            <person name="Rinke C."/>
            <person name="Skarshewski A."/>
            <person name="Chaumeil P.A."/>
            <person name="Hugenholtz P."/>
        </authorList>
    </citation>
    <scope>NUCLEOTIDE SEQUENCE [LARGE SCALE GENOMIC DNA]</scope>
    <source>
        <strain evidence="2">UBA9158</strain>
    </source>
</reference>
<dbReference type="GO" id="GO:0016491">
    <property type="term" value="F:oxidoreductase activity"/>
    <property type="evidence" value="ECO:0007669"/>
    <property type="project" value="InterPro"/>
</dbReference>